<dbReference type="EMBL" id="CP136896">
    <property type="protein sequence ID" value="WOL12657.1"/>
    <property type="molecule type" value="Genomic_DNA"/>
</dbReference>
<comment type="similarity">
    <text evidence="6">Belongs to the protein kinase superfamily.</text>
</comment>
<dbReference type="AlphaFoldDB" id="A0AAQ3KPH0"/>
<dbReference type="InterPro" id="IPR000719">
    <property type="entry name" value="Prot_kinase_dom"/>
</dbReference>
<dbReference type="GO" id="GO:0004674">
    <property type="term" value="F:protein serine/threonine kinase activity"/>
    <property type="evidence" value="ECO:0007669"/>
    <property type="project" value="UniProtKB-KW"/>
</dbReference>
<dbReference type="PROSITE" id="PS00107">
    <property type="entry name" value="PROTEIN_KINASE_ATP"/>
    <property type="match status" value="1"/>
</dbReference>
<dbReference type="PANTHER" id="PTHR48011">
    <property type="entry name" value="CCR4-NOT TRANSCRIPTIONAL COMPLEX SUBUNIT CAF120-RELATED"/>
    <property type="match status" value="1"/>
</dbReference>
<dbReference type="InterPro" id="IPR017441">
    <property type="entry name" value="Protein_kinase_ATP_BS"/>
</dbReference>
<dbReference type="PROSITE" id="PS00108">
    <property type="entry name" value="PROTEIN_KINASE_ST"/>
    <property type="match status" value="1"/>
</dbReference>
<reference evidence="9 10" key="1">
    <citation type="submission" date="2023-10" db="EMBL/GenBank/DDBJ databases">
        <title>Chromosome-scale genome assembly provides insights into flower coloration mechanisms of Canna indica.</title>
        <authorList>
            <person name="Li C."/>
        </authorList>
    </citation>
    <scope>NUCLEOTIDE SEQUENCE [LARGE SCALE GENOMIC DNA]</scope>
    <source>
        <tissue evidence="9">Flower</tissue>
    </source>
</reference>
<accession>A0AAQ3KPH0</accession>
<organism evidence="9 10">
    <name type="scientific">Canna indica</name>
    <name type="common">Indian-shot</name>
    <dbReference type="NCBI Taxonomy" id="4628"/>
    <lineage>
        <taxon>Eukaryota</taxon>
        <taxon>Viridiplantae</taxon>
        <taxon>Streptophyta</taxon>
        <taxon>Embryophyta</taxon>
        <taxon>Tracheophyta</taxon>
        <taxon>Spermatophyta</taxon>
        <taxon>Magnoliopsida</taxon>
        <taxon>Liliopsida</taxon>
        <taxon>Zingiberales</taxon>
        <taxon>Cannaceae</taxon>
        <taxon>Canna</taxon>
    </lineage>
</organism>
<dbReference type="Proteomes" id="UP001327560">
    <property type="component" value="Chromosome 7"/>
</dbReference>
<evidence type="ECO:0000256" key="7">
    <source>
        <dbReference type="SAM" id="MobiDB-lite"/>
    </source>
</evidence>
<protein>
    <submittedName>
        <fullName evidence="9">Mitogen-activated protein kinase kinase kinase A-like</fullName>
    </submittedName>
</protein>
<dbReference type="InterPro" id="IPR052751">
    <property type="entry name" value="Plant_MAPKKK"/>
</dbReference>
<evidence type="ECO:0000256" key="3">
    <source>
        <dbReference type="ARBA" id="ARBA00022777"/>
    </source>
</evidence>
<sequence length="415" mass="44907">MEIGRWRRGQVIGQGSSAVVSLGVSESSGDVFAVKSCELARSGLLQREQSILSALDSPFVVSYLGFEVGLRYNLYMEYAPGGSLSDEIKRQGGRLGELAIRSHLRDVLGGLAYLHARGVVHCDVKSQNVLVCSGGRAKIADFGCARRADAEGERECFKGTPMFMAPEVARGEEQGAPADVWALGCMVIEMATGRPPWPLVSDAVAALHRIAFSDDVPEFPSWIADEGKDFLSRCLKRDAGERWTAEQLLRHPFVASCSANPRLNCDCDANIDWVSPKSTLDQTFWESISDDGDDEAENARERMQRLCGGGGGGGGAQNWTWDENWVTVRSHGAGECSIPPAATETATNPTTSGGREDSITATEEFVASDFGGSSIERGFVNYDCSQIGDEIEEQLIIIRFGSFHSSDSVFITRGL</sequence>
<dbReference type="SMART" id="SM00220">
    <property type="entry name" value="S_TKc"/>
    <property type="match status" value="1"/>
</dbReference>
<feature type="compositionally biased region" description="Low complexity" evidence="7">
    <location>
        <begin position="339"/>
        <end position="351"/>
    </location>
</feature>
<name>A0AAQ3KPH0_9LILI</name>
<evidence type="ECO:0000256" key="1">
    <source>
        <dbReference type="ARBA" id="ARBA00022679"/>
    </source>
</evidence>
<feature type="region of interest" description="Disordered" evidence="7">
    <location>
        <begin position="336"/>
        <end position="357"/>
    </location>
</feature>
<evidence type="ECO:0000256" key="2">
    <source>
        <dbReference type="ARBA" id="ARBA00022741"/>
    </source>
</evidence>
<keyword evidence="1" id="KW-0808">Transferase</keyword>
<dbReference type="PROSITE" id="PS50011">
    <property type="entry name" value="PROTEIN_KINASE_DOM"/>
    <property type="match status" value="1"/>
</dbReference>
<keyword evidence="10" id="KW-1185">Reference proteome</keyword>
<dbReference type="FunFam" id="1.10.510.10:FF:000466">
    <property type="entry name" value="MAP kinase kinase kinase18"/>
    <property type="match status" value="1"/>
</dbReference>
<dbReference type="CDD" id="cd06606">
    <property type="entry name" value="STKc_MAPKKK"/>
    <property type="match status" value="1"/>
</dbReference>
<dbReference type="InterPro" id="IPR008271">
    <property type="entry name" value="Ser/Thr_kinase_AS"/>
</dbReference>
<keyword evidence="4 5" id="KW-0067">ATP-binding</keyword>
<feature type="domain" description="Protein kinase" evidence="8">
    <location>
        <begin position="6"/>
        <end position="254"/>
    </location>
</feature>
<evidence type="ECO:0000256" key="4">
    <source>
        <dbReference type="ARBA" id="ARBA00022840"/>
    </source>
</evidence>
<proteinExistence type="inferred from homology"/>
<gene>
    <name evidence="9" type="ORF">Cni_G21424</name>
</gene>
<evidence type="ECO:0000313" key="9">
    <source>
        <dbReference type="EMBL" id="WOL12657.1"/>
    </source>
</evidence>
<evidence type="ECO:0000313" key="10">
    <source>
        <dbReference type="Proteomes" id="UP001327560"/>
    </source>
</evidence>
<dbReference type="SUPFAM" id="SSF56112">
    <property type="entry name" value="Protein kinase-like (PK-like)"/>
    <property type="match status" value="1"/>
</dbReference>
<dbReference type="PANTHER" id="PTHR48011:SF4">
    <property type="entry name" value="MITOGEN-ACTIVATED PROTEIN KINASE KINASE KINASE 19"/>
    <property type="match status" value="1"/>
</dbReference>
<keyword evidence="2 5" id="KW-0547">Nucleotide-binding</keyword>
<dbReference type="Gene3D" id="1.10.510.10">
    <property type="entry name" value="Transferase(Phosphotransferase) domain 1"/>
    <property type="match status" value="1"/>
</dbReference>
<dbReference type="InterPro" id="IPR011009">
    <property type="entry name" value="Kinase-like_dom_sf"/>
</dbReference>
<feature type="binding site" evidence="5">
    <location>
        <position position="35"/>
    </location>
    <ligand>
        <name>ATP</name>
        <dbReference type="ChEBI" id="CHEBI:30616"/>
    </ligand>
</feature>
<dbReference type="GO" id="GO:0005524">
    <property type="term" value="F:ATP binding"/>
    <property type="evidence" value="ECO:0007669"/>
    <property type="project" value="UniProtKB-UniRule"/>
</dbReference>
<evidence type="ECO:0000256" key="5">
    <source>
        <dbReference type="PROSITE-ProRule" id="PRU10141"/>
    </source>
</evidence>
<keyword evidence="6" id="KW-0723">Serine/threonine-protein kinase</keyword>
<dbReference type="GO" id="GO:0007165">
    <property type="term" value="P:signal transduction"/>
    <property type="evidence" value="ECO:0007669"/>
    <property type="project" value="TreeGrafter"/>
</dbReference>
<evidence type="ECO:0000256" key="6">
    <source>
        <dbReference type="RuleBase" id="RU000304"/>
    </source>
</evidence>
<keyword evidence="3 9" id="KW-0418">Kinase</keyword>
<evidence type="ECO:0000259" key="8">
    <source>
        <dbReference type="PROSITE" id="PS50011"/>
    </source>
</evidence>
<dbReference type="Pfam" id="PF00069">
    <property type="entry name" value="Pkinase"/>
    <property type="match status" value="1"/>
</dbReference>